<dbReference type="InterPro" id="IPR011050">
    <property type="entry name" value="Pectin_lyase_fold/virulence"/>
</dbReference>
<evidence type="ECO:0000313" key="2">
    <source>
        <dbReference type="Proteomes" id="UP000051952"/>
    </source>
</evidence>
<reference evidence="2" key="1">
    <citation type="submission" date="2015-09" db="EMBL/GenBank/DDBJ databases">
        <authorList>
            <consortium name="Pathogen Informatics"/>
        </authorList>
    </citation>
    <scope>NUCLEOTIDE SEQUENCE [LARGE SCALE GENOMIC DNA]</scope>
    <source>
        <strain evidence="2">Lake Konstanz</strain>
    </source>
</reference>
<dbReference type="EMBL" id="CYKH01000660">
    <property type="protein sequence ID" value="CUG11913.1"/>
    <property type="molecule type" value="Genomic_DNA"/>
</dbReference>
<dbReference type="Pfam" id="PF01696">
    <property type="entry name" value="Adeno_E1B_55K"/>
    <property type="match status" value="1"/>
</dbReference>
<name>A0A0S4IUL0_BODSA</name>
<sequence length="301" mass="31643">MSVDISAIYGQKKKQAEADQAKAARASSGRLWTVPDDFPDLQTAIDNVTAGDGIFLLPGASPYILTDPLCISKPLHILGVDDVGESAVVTFQTSVNYLPLLRVTASNVRIKGVTLQSAYVAPASTTPGAAVVTTLSSTPAETHGKKTQAVVTTSQKNEKASSSLALPPLDPASPRFISVHVSNGAQNVVFDECVIRCTGGMHGVFLSPDSYTTMVCCSVTSTLGCALYSDARLYVDRCDFSSSALGLLVSQNSHVQVKSSCFTQCDQGLMIDGHGFVDVNVCAFSNCRVGMISCADLPPPK</sequence>
<evidence type="ECO:0000313" key="1">
    <source>
        <dbReference type="EMBL" id="CUG11913.1"/>
    </source>
</evidence>
<dbReference type="InterPro" id="IPR002612">
    <property type="entry name" value="Adeno_E1B_55kDa"/>
</dbReference>
<dbReference type="Gene3D" id="2.160.20.10">
    <property type="entry name" value="Single-stranded right-handed beta-helix, Pectin lyase-like"/>
    <property type="match status" value="1"/>
</dbReference>
<keyword evidence="2" id="KW-1185">Reference proteome</keyword>
<dbReference type="VEuPathDB" id="TriTrypDB:BSAL_74660"/>
<dbReference type="SUPFAM" id="SSF51126">
    <property type="entry name" value="Pectin lyase-like"/>
    <property type="match status" value="1"/>
</dbReference>
<proteinExistence type="predicted"/>
<gene>
    <name evidence="1" type="ORF">BSAL_74660</name>
</gene>
<feature type="non-terminal residue" evidence="1">
    <location>
        <position position="301"/>
    </location>
</feature>
<dbReference type="InterPro" id="IPR012334">
    <property type="entry name" value="Pectin_lyas_fold"/>
</dbReference>
<dbReference type="Proteomes" id="UP000051952">
    <property type="component" value="Unassembled WGS sequence"/>
</dbReference>
<accession>A0A0S4IUL0</accession>
<organism evidence="1 2">
    <name type="scientific">Bodo saltans</name>
    <name type="common">Flagellated protozoan</name>
    <dbReference type="NCBI Taxonomy" id="75058"/>
    <lineage>
        <taxon>Eukaryota</taxon>
        <taxon>Discoba</taxon>
        <taxon>Euglenozoa</taxon>
        <taxon>Kinetoplastea</taxon>
        <taxon>Metakinetoplastina</taxon>
        <taxon>Eubodonida</taxon>
        <taxon>Bodonidae</taxon>
        <taxon>Bodo</taxon>
    </lineage>
</organism>
<dbReference type="AlphaFoldDB" id="A0A0S4IUL0"/>
<protein>
    <recommendedName>
        <fullName evidence="3">Right handed beta helix domain-containing protein</fullName>
    </recommendedName>
</protein>
<evidence type="ECO:0008006" key="3">
    <source>
        <dbReference type="Google" id="ProtNLM"/>
    </source>
</evidence>